<gene>
    <name evidence="3" type="ORF">AVDCRST_MAG10-2571</name>
</gene>
<dbReference type="InterPro" id="IPR050266">
    <property type="entry name" value="AB_hydrolase_sf"/>
</dbReference>
<dbReference type="Pfam" id="PF00561">
    <property type="entry name" value="Abhydrolase_1"/>
    <property type="match status" value="1"/>
</dbReference>
<sequence length="301" mass="32021">MGRWARTACAVLLATTASAGPLNVPVAGAQPDSGQEVPEQARVLAVGHIVPHVSTVPANAGESVGLQLRERVRPGAQGRARHDADPAVLFIPGSATPSVPAYDLSFEDYSWMAYLARAGFDVFALDLTGYGRSPQPKMDDPCNASPGQQVLLVPNPLPATCPVNYRFRLGNTGSEQAEIDAAVDYIRALRGVEQVSLVGWSLGGHRAGLYAGQHPDKVARLVLLAPNYVRTSPSTPPPLPQPGFPMGLRTRAEQLNWPGVSCEGQVDPAVKDPLWDSVNSYDPLGASWGPLEALGRRSRPE</sequence>
<feature type="domain" description="AB hydrolase-1" evidence="2">
    <location>
        <begin position="86"/>
        <end position="235"/>
    </location>
</feature>
<organism evidence="3">
    <name type="scientific">uncultured Acidimicrobiales bacterium</name>
    <dbReference type="NCBI Taxonomy" id="310071"/>
    <lineage>
        <taxon>Bacteria</taxon>
        <taxon>Bacillati</taxon>
        <taxon>Actinomycetota</taxon>
        <taxon>Acidimicrobiia</taxon>
        <taxon>Acidimicrobiales</taxon>
        <taxon>environmental samples</taxon>
    </lineage>
</organism>
<dbReference type="EMBL" id="CADCTB010000159">
    <property type="protein sequence ID" value="CAA9257576.1"/>
    <property type="molecule type" value="Genomic_DNA"/>
</dbReference>
<dbReference type="PANTHER" id="PTHR43798">
    <property type="entry name" value="MONOACYLGLYCEROL LIPASE"/>
    <property type="match status" value="1"/>
</dbReference>
<dbReference type="GO" id="GO:0003824">
    <property type="term" value="F:catalytic activity"/>
    <property type="evidence" value="ECO:0007669"/>
    <property type="project" value="UniProtKB-ARBA"/>
</dbReference>
<accession>A0A6J4IQV8</accession>
<feature type="chain" id="PRO_5038589971" description="AB hydrolase-1 domain-containing protein" evidence="1">
    <location>
        <begin position="20"/>
        <end position="301"/>
    </location>
</feature>
<dbReference type="Gene3D" id="3.40.50.1820">
    <property type="entry name" value="alpha/beta hydrolase"/>
    <property type="match status" value="1"/>
</dbReference>
<dbReference type="InterPro" id="IPR029058">
    <property type="entry name" value="AB_hydrolase_fold"/>
</dbReference>
<protein>
    <recommendedName>
        <fullName evidence="2">AB hydrolase-1 domain-containing protein</fullName>
    </recommendedName>
</protein>
<feature type="signal peptide" evidence="1">
    <location>
        <begin position="1"/>
        <end position="19"/>
    </location>
</feature>
<evidence type="ECO:0000313" key="3">
    <source>
        <dbReference type="EMBL" id="CAA9257576.1"/>
    </source>
</evidence>
<reference evidence="3" key="1">
    <citation type="submission" date="2020-02" db="EMBL/GenBank/DDBJ databases">
        <authorList>
            <person name="Meier V. D."/>
        </authorList>
    </citation>
    <scope>NUCLEOTIDE SEQUENCE</scope>
    <source>
        <strain evidence="3">AVDCRST_MAG10</strain>
    </source>
</reference>
<keyword evidence="1" id="KW-0732">Signal</keyword>
<evidence type="ECO:0000256" key="1">
    <source>
        <dbReference type="SAM" id="SignalP"/>
    </source>
</evidence>
<dbReference type="AlphaFoldDB" id="A0A6J4IQV8"/>
<proteinExistence type="predicted"/>
<name>A0A6J4IQV8_9ACTN</name>
<dbReference type="GO" id="GO:0016020">
    <property type="term" value="C:membrane"/>
    <property type="evidence" value="ECO:0007669"/>
    <property type="project" value="TreeGrafter"/>
</dbReference>
<dbReference type="PANTHER" id="PTHR43798:SF33">
    <property type="entry name" value="HYDROLASE, PUTATIVE (AFU_ORTHOLOGUE AFUA_2G14860)-RELATED"/>
    <property type="match status" value="1"/>
</dbReference>
<evidence type="ECO:0000259" key="2">
    <source>
        <dbReference type="Pfam" id="PF00561"/>
    </source>
</evidence>
<dbReference type="InterPro" id="IPR000073">
    <property type="entry name" value="AB_hydrolase_1"/>
</dbReference>
<dbReference type="SUPFAM" id="SSF53474">
    <property type="entry name" value="alpha/beta-Hydrolases"/>
    <property type="match status" value="1"/>
</dbReference>